<accession>A0A9J6H9F9</accession>
<name>A0A9J6H9F9_HAELO</name>
<evidence type="ECO:0000313" key="3">
    <source>
        <dbReference type="Proteomes" id="UP000821853"/>
    </source>
</evidence>
<feature type="region of interest" description="Disordered" evidence="1">
    <location>
        <begin position="46"/>
        <end position="90"/>
    </location>
</feature>
<dbReference type="VEuPathDB" id="VectorBase:HLOH_052514"/>
<evidence type="ECO:0000256" key="1">
    <source>
        <dbReference type="SAM" id="MobiDB-lite"/>
    </source>
</evidence>
<dbReference type="Proteomes" id="UP000821853">
    <property type="component" value="Unassembled WGS sequence"/>
</dbReference>
<dbReference type="EMBL" id="JABSTR010001325">
    <property type="protein sequence ID" value="KAH9383940.1"/>
    <property type="molecule type" value="Genomic_DNA"/>
</dbReference>
<dbReference type="AlphaFoldDB" id="A0A9J6H9F9"/>
<keyword evidence="3" id="KW-1185">Reference proteome</keyword>
<reference evidence="2 3" key="1">
    <citation type="journal article" date="2020" name="Cell">
        <title>Large-Scale Comparative Analyses of Tick Genomes Elucidate Their Genetic Diversity and Vector Capacities.</title>
        <authorList>
            <consortium name="Tick Genome and Microbiome Consortium (TIGMIC)"/>
            <person name="Jia N."/>
            <person name="Wang J."/>
            <person name="Shi W."/>
            <person name="Du L."/>
            <person name="Sun Y."/>
            <person name="Zhan W."/>
            <person name="Jiang J.F."/>
            <person name="Wang Q."/>
            <person name="Zhang B."/>
            <person name="Ji P."/>
            <person name="Bell-Sakyi L."/>
            <person name="Cui X.M."/>
            <person name="Yuan T.T."/>
            <person name="Jiang B.G."/>
            <person name="Yang W.F."/>
            <person name="Lam T.T."/>
            <person name="Chang Q.C."/>
            <person name="Ding S.J."/>
            <person name="Wang X.J."/>
            <person name="Zhu J.G."/>
            <person name="Ruan X.D."/>
            <person name="Zhao L."/>
            <person name="Wei J.T."/>
            <person name="Ye R.Z."/>
            <person name="Que T.C."/>
            <person name="Du C.H."/>
            <person name="Zhou Y.H."/>
            <person name="Cheng J.X."/>
            <person name="Dai P.F."/>
            <person name="Guo W.B."/>
            <person name="Han X.H."/>
            <person name="Huang E.J."/>
            <person name="Li L.F."/>
            <person name="Wei W."/>
            <person name="Gao Y.C."/>
            <person name="Liu J.Z."/>
            <person name="Shao H.Z."/>
            <person name="Wang X."/>
            <person name="Wang C.C."/>
            <person name="Yang T.C."/>
            <person name="Huo Q.B."/>
            <person name="Li W."/>
            <person name="Chen H.Y."/>
            <person name="Chen S.E."/>
            <person name="Zhou L.G."/>
            <person name="Ni X.B."/>
            <person name="Tian J.H."/>
            <person name="Sheng Y."/>
            <person name="Liu T."/>
            <person name="Pan Y.S."/>
            <person name="Xia L.Y."/>
            <person name="Li J."/>
            <person name="Zhao F."/>
            <person name="Cao W.C."/>
        </authorList>
    </citation>
    <scope>NUCLEOTIDE SEQUENCE [LARGE SCALE GENOMIC DNA]</scope>
    <source>
        <strain evidence="2">HaeL-2018</strain>
    </source>
</reference>
<proteinExistence type="predicted"/>
<dbReference type="OrthoDB" id="10625845at2759"/>
<comment type="caution">
    <text evidence="2">The sequence shown here is derived from an EMBL/GenBank/DDBJ whole genome shotgun (WGS) entry which is preliminary data.</text>
</comment>
<protein>
    <submittedName>
        <fullName evidence="2">Uncharacterized protein</fullName>
    </submittedName>
</protein>
<feature type="compositionally biased region" description="Low complexity" evidence="1">
    <location>
        <begin position="58"/>
        <end position="77"/>
    </location>
</feature>
<evidence type="ECO:0000313" key="2">
    <source>
        <dbReference type="EMBL" id="KAH9383940.1"/>
    </source>
</evidence>
<gene>
    <name evidence="2" type="ORF">HPB48_025880</name>
</gene>
<sequence length="104" mass="10704">MGGGGTLPGVFSSSEYRAWMRRAPSTSALYERVGRLSSAGSATGLARVAAGGGGGGSLLHHQQQQHPQMSSSSGTSSLRRPLPRVAHSAESLLDSLRQVGTQLS</sequence>
<organism evidence="2 3">
    <name type="scientific">Haemaphysalis longicornis</name>
    <name type="common">Bush tick</name>
    <dbReference type="NCBI Taxonomy" id="44386"/>
    <lineage>
        <taxon>Eukaryota</taxon>
        <taxon>Metazoa</taxon>
        <taxon>Ecdysozoa</taxon>
        <taxon>Arthropoda</taxon>
        <taxon>Chelicerata</taxon>
        <taxon>Arachnida</taxon>
        <taxon>Acari</taxon>
        <taxon>Parasitiformes</taxon>
        <taxon>Ixodida</taxon>
        <taxon>Ixodoidea</taxon>
        <taxon>Ixodidae</taxon>
        <taxon>Haemaphysalinae</taxon>
        <taxon>Haemaphysalis</taxon>
    </lineage>
</organism>